<dbReference type="Proteomes" id="UP000030341">
    <property type="component" value="Chromosome 2"/>
</dbReference>
<organism evidence="3 4">
    <name type="scientific">Pseudoalteromonas piratica</name>
    <dbReference type="NCBI Taxonomy" id="1348114"/>
    <lineage>
        <taxon>Bacteria</taxon>
        <taxon>Pseudomonadati</taxon>
        <taxon>Pseudomonadota</taxon>
        <taxon>Gammaproteobacteria</taxon>
        <taxon>Alteromonadales</taxon>
        <taxon>Pseudoalteromonadaceae</taxon>
        <taxon>Pseudoalteromonas</taxon>
    </lineage>
</organism>
<name>A0A0A7EMM3_9GAMM</name>
<dbReference type="AlphaFoldDB" id="A0A0A7EMM3"/>
<proteinExistence type="predicted"/>
<reference evidence="3 4" key="1">
    <citation type="submission" date="2014-11" db="EMBL/GenBank/DDBJ databases">
        <title>Complete Genome Sequence of Pseudoalteromonas sp. Strain OCN003 Isolated from Kaneohe Bay, Oahu, Hawaii.</title>
        <authorList>
            <person name="Beurmann S."/>
            <person name="Videau P."/>
            <person name="Ushijima B."/>
            <person name="Smith A.M."/>
            <person name="Aeby G.S."/>
            <person name="Callahan S.M."/>
            <person name="Belcaid M."/>
        </authorList>
    </citation>
    <scope>NUCLEOTIDE SEQUENCE [LARGE SCALE GENOMIC DNA]</scope>
    <source>
        <strain evidence="3 4">OCN003</strain>
    </source>
</reference>
<accession>A0A0A7EMM3</accession>
<evidence type="ECO:0000313" key="3">
    <source>
        <dbReference type="EMBL" id="AIY67197.1"/>
    </source>
</evidence>
<dbReference type="PROSITE" id="PS51257">
    <property type="entry name" value="PROKAR_LIPOPROTEIN"/>
    <property type="match status" value="1"/>
</dbReference>
<feature type="chain" id="PRO_5002028438" description="ABC-type transport auxiliary lipoprotein component domain-containing protein" evidence="1">
    <location>
        <begin position="17"/>
        <end position="202"/>
    </location>
</feature>
<dbReference type="Gene3D" id="3.40.50.10610">
    <property type="entry name" value="ABC-type transport auxiliary lipoprotein component"/>
    <property type="match status" value="1"/>
</dbReference>
<keyword evidence="4" id="KW-1185">Reference proteome</keyword>
<keyword evidence="1" id="KW-0732">Signal</keyword>
<feature type="signal peptide" evidence="1">
    <location>
        <begin position="1"/>
        <end position="16"/>
    </location>
</feature>
<dbReference type="Pfam" id="PF03886">
    <property type="entry name" value="ABC_trans_aux"/>
    <property type="match status" value="1"/>
</dbReference>
<evidence type="ECO:0000256" key="1">
    <source>
        <dbReference type="SAM" id="SignalP"/>
    </source>
</evidence>
<dbReference type="STRING" id="1348114.OM33_19240"/>
<dbReference type="EMBL" id="CP009889">
    <property type="protein sequence ID" value="AIY67197.1"/>
    <property type="molecule type" value="Genomic_DNA"/>
</dbReference>
<sequence length="202" mass="21953">MLRLLLVSLFSLTTIACSSNVTPISYYQLDGGDFAANKLGKEARANLIVSNPKLIGHLANRGIAVEVTPLQIQSANSHLWSSVPSELLLQASVVSLDNSLQDIRVIPLQLESAINADLPTYRVDYYLNKFQATETGEGIIAGVVTVFKLEHTIANIVYSQGFTQQIELEADGYPALVQALNTAWLKTNQAVANEIKVLIDKG</sequence>
<evidence type="ECO:0000259" key="2">
    <source>
        <dbReference type="Pfam" id="PF03886"/>
    </source>
</evidence>
<dbReference type="KEGG" id="pseo:OM33_19240"/>
<dbReference type="HOGENOM" id="CLU_096001_3_2_6"/>
<evidence type="ECO:0000313" key="4">
    <source>
        <dbReference type="Proteomes" id="UP000030341"/>
    </source>
</evidence>
<dbReference type="RefSeq" id="WP_040135994.1">
    <property type="nucleotide sequence ID" value="NZ_CP009889.1"/>
</dbReference>
<dbReference type="SUPFAM" id="SSF159594">
    <property type="entry name" value="XCC0632-like"/>
    <property type="match status" value="1"/>
</dbReference>
<feature type="domain" description="ABC-type transport auxiliary lipoprotein component" evidence="2">
    <location>
        <begin position="27"/>
        <end position="192"/>
    </location>
</feature>
<dbReference type="InterPro" id="IPR005586">
    <property type="entry name" value="ABC_trans_aux"/>
</dbReference>
<gene>
    <name evidence="3" type="ORF">OM33_19240</name>
</gene>
<protein>
    <recommendedName>
        <fullName evidence="2">ABC-type transport auxiliary lipoprotein component domain-containing protein</fullName>
    </recommendedName>
</protein>
<dbReference type="eggNOG" id="COG3009">
    <property type="taxonomic scope" value="Bacteria"/>
</dbReference>